<dbReference type="EMBL" id="JAQQXR010000001">
    <property type="protein sequence ID" value="MDC8756037.1"/>
    <property type="molecule type" value="Genomic_DNA"/>
</dbReference>
<proteinExistence type="predicted"/>
<reference evidence="1 2" key="1">
    <citation type="submission" date="2022-10" db="EMBL/GenBank/DDBJ databases">
        <title>Janthinobacterium sp. hw3 Genome sequencing.</title>
        <authorList>
            <person name="Park S."/>
        </authorList>
    </citation>
    <scope>NUCLEOTIDE SEQUENCE [LARGE SCALE GENOMIC DNA]</scope>
    <source>
        <strain evidence="2">hw3</strain>
    </source>
</reference>
<dbReference type="Proteomes" id="UP001221208">
    <property type="component" value="Unassembled WGS sequence"/>
</dbReference>
<evidence type="ECO:0000313" key="2">
    <source>
        <dbReference type="Proteomes" id="UP001221208"/>
    </source>
</evidence>
<dbReference type="SUPFAM" id="SSF53335">
    <property type="entry name" value="S-adenosyl-L-methionine-dependent methyltransferases"/>
    <property type="match status" value="1"/>
</dbReference>
<sequence length="202" mass="20759">MEQHRNDVQNGNGGVYEPLQPLAVAGTSAMLGGSGTAALATTSAGRAFLAFLGFGLEMQSMADGVPSGGRTLNLDAGDNAMAGAINVDLRAVNGVNVVADATKLPFKNGSFSQAHSINPFGFNPVSAETARVMQPGGMLYVTGSPANRFAKPMGALDAKAAGFEVISSGPMVRSHAFGVQKSTRGEPLPMNSSITTVYRRVP</sequence>
<name>A0ABT5JTF9_9BURK</name>
<keyword evidence="2" id="KW-1185">Reference proteome</keyword>
<evidence type="ECO:0008006" key="3">
    <source>
        <dbReference type="Google" id="ProtNLM"/>
    </source>
</evidence>
<accession>A0ABT5JTF9</accession>
<dbReference type="RefSeq" id="WP_273668665.1">
    <property type="nucleotide sequence ID" value="NZ_JAQQXR010000001.1"/>
</dbReference>
<comment type="caution">
    <text evidence="1">The sequence shown here is derived from an EMBL/GenBank/DDBJ whole genome shotgun (WGS) entry which is preliminary data.</text>
</comment>
<evidence type="ECO:0000313" key="1">
    <source>
        <dbReference type="EMBL" id="MDC8756037.1"/>
    </source>
</evidence>
<gene>
    <name evidence="1" type="ORF">OIK44_00370</name>
</gene>
<dbReference type="Gene3D" id="3.40.50.150">
    <property type="entry name" value="Vaccinia Virus protein VP39"/>
    <property type="match status" value="1"/>
</dbReference>
<dbReference type="InterPro" id="IPR029063">
    <property type="entry name" value="SAM-dependent_MTases_sf"/>
</dbReference>
<organism evidence="1 2">
    <name type="scientific">Janthinobacterium fluminis</name>
    <dbReference type="NCBI Taxonomy" id="2987524"/>
    <lineage>
        <taxon>Bacteria</taxon>
        <taxon>Pseudomonadati</taxon>
        <taxon>Pseudomonadota</taxon>
        <taxon>Betaproteobacteria</taxon>
        <taxon>Burkholderiales</taxon>
        <taxon>Oxalobacteraceae</taxon>
        <taxon>Janthinobacterium</taxon>
    </lineage>
</organism>
<protein>
    <recommendedName>
        <fullName evidence="3">Methyltransferase domain-containing protein</fullName>
    </recommendedName>
</protein>